<organism evidence="13 14">
    <name type="scientific">Lactonifactor longoviformis DSM 17459</name>
    <dbReference type="NCBI Taxonomy" id="1122155"/>
    <lineage>
        <taxon>Bacteria</taxon>
        <taxon>Bacillati</taxon>
        <taxon>Bacillota</taxon>
        <taxon>Clostridia</taxon>
        <taxon>Eubacteriales</taxon>
        <taxon>Clostridiaceae</taxon>
        <taxon>Lactonifactor</taxon>
    </lineage>
</organism>
<evidence type="ECO:0000256" key="9">
    <source>
        <dbReference type="ARBA" id="ARBA00030044"/>
    </source>
</evidence>
<dbReference type="InterPro" id="IPR008300">
    <property type="entry name" value="PTAC"/>
</dbReference>
<evidence type="ECO:0000256" key="8">
    <source>
        <dbReference type="ARBA" id="ARBA00023315"/>
    </source>
</evidence>
<keyword evidence="8" id="KW-0012">Acyltransferase</keyword>
<dbReference type="AlphaFoldDB" id="A0A1M4SW57"/>
<evidence type="ECO:0000256" key="3">
    <source>
        <dbReference type="ARBA" id="ARBA00012206"/>
    </source>
</evidence>
<keyword evidence="6" id="KW-0479">Metal-binding</keyword>
<protein>
    <recommendedName>
        <fullName evidence="4">Phosphate propanoyltransferase</fullName>
        <ecNumber evidence="3">2.3.1.222</ecNumber>
    </recommendedName>
    <alternativeName>
        <fullName evidence="10">Phosphate acyltransferase PduL</fullName>
    </alternativeName>
    <alternativeName>
        <fullName evidence="9">Phosphotransacylase PduL</fullName>
    </alternativeName>
    <alternativeName>
        <fullName evidence="11">Propanediol utilization protein PduL</fullName>
    </alternativeName>
</protein>
<dbReference type="PANTHER" id="PTHR39453:SF1">
    <property type="entry name" value="PHOSPHATE PROPANOYLTRANSFERASE"/>
    <property type="match status" value="1"/>
</dbReference>
<evidence type="ECO:0000256" key="4">
    <source>
        <dbReference type="ARBA" id="ARBA00020837"/>
    </source>
</evidence>
<proteinExistence type="inferred from homology"/>
<evidence type="ECO:0000256" key="1">
    <source>
        <dbReference type="ARBA" id="ARBA00001947"/>
    </source>
</evidence>
<keyword evidence="7" id="KW-0862">Zinc</keyword>
<gene>
    <name evidence="13" type="ORF">SAMN02745158_00294</name>
</gene>
<evidence type="ECO:0000256" key="12">
    <source>
        <dbReference type="ARBA" id="ARBA00047589"/>
    </source>
</evidence>
<dbReference type="Pfam" id="PF06130">
    <property type="entry name" value="PTAC"/>
    <property type="match status" value="1"/>
</dbReference>
<dbReference type="RefSeq" id="WP_072848459.1">
    <property type="nucleotide sequence ID" value="NZ_FQVI01000001.1"/>
</dbReference>
<evidence type="ECO:0000313" key="14">
    <source>
        <dbReference type="Proteomes" id="UP000184245"/>
    </source>
</evidence>
<evidence type="ECO:0000256" key="10">
    <source>
        <dbReference type="ARBA" id="ARBA00030939"/>
    </source>
</evidence>
<name>A0A1M4SW57_9CLOT</name>
<dbReference type="GO" id="GO:0016747">
    <property type="term" value="F:acyltransferase activity, transferring groups other than amino-acyl groups"/>
    <property type="evidence" value="ECO:0007669"/>
    <property type="project" value="InterPro"/>
</dbReference>
<dbReference type="EC" id="2.3.1.222" evidence="3"/>
<comment type="similarity">
    <text evidence="2">Belongs to the PduL family.</text>
</comment>
<comment type="catalytic activity">
    <reaction evidence="12">
        <text>propanoyl-CoA + phosphate = propanoyl phosphate + CoA</text>
        <dbReference type="Rhea" id="RHEA:28046"/>
        <dbReference type="ChEBI" id="CHEBI:43474"/>
        <dbReference type="ChEBI" id="CHEBI:57287"/>
        <dbReference type="ChEBI" id="CHEBI:57392"/>
        <dbReference type="ChEBI" id="CHEBI:58933"/>
        <dbReference type="EC" id="2.3.1.222"/>
    </reaction>
</comment>
<dbReference type="EMBL" id="FQVI01000001">
    <property type="protein sequence ID" value="SHE36454.1"/>
    <property type="molecule type" value="Genomic_DNA"/>
</dbReference>
<keyword evidence="14" id="KW-1185">Reference proteome</keyword>
<dbReference type="OrthoDB" id="9784365at2"/>
<sequence>MQVKVMLSNHHIHLTQEMVDRLFGEKGITFRNYLAGDGGPYATNEFVDLEGPKGKITQIRVLGPCRNYNQAEILKSDCFKLGVDAPVSSSGKTENAVMLKVIGPCGEAEIPCGILAQRHIHMDKETAEQNGFVRGQTVKVKSRGIRAITFENVLVTVGGKGMVMHVDTEEGNAALIKNGDMVEILSE</sequence>
<dbReference type="PANTHER" id="PTHR39453">
    <property type="entry name" value="PHOSPHATE PROPANOYLTRANSFERASE"/>
    <property type="match status" value="1"/>
</dbReference>
<evidence type="ECO:0000313" key="13">
    <source>
        <dbReference type="EMBL" id="SHE36454.1"/>
    </source>
</evidence>
<accession>A0A1M4SW57</accession>
<evidence type="ECO:0000256" key="7">
    <source>
        <dbReference type="ARBA" id="ARBA00022833"/>
    </source>
</evidence>
<reference evidence="13 14" key="1">
    <citation type="submission" date="2016-11" db="EMBL/GenBank/DDBJ databases">
        <authorList>
            <person name="Jaros S."/>
            <person name="Januszkiewicz K."/>
            <person name="Wedrychowicz H."/>
        </authorList>
    </citation>
    <scope>NUCLEOTIDE SEQUENCE [LARGE SCALE GENOMIC DNA]</scope>
    <source>
        <strain evidence="13 14">DSM 17459</strain>
    </source>
</reference>
<keyword evidence="5" id="KW-0808">Transferase</keyword>
<evidence type="ECO:0000256" key="5">
    <source>
        <dbReference type="ARBA" id="ARBA00022679"/>
    </source>
</evidence>
<comment type="cofactor">
    <cofactor evidence="1">
        <name>Zn(2+)</name>
        <dbReference type="ChEBI" id="CHEBI:29105"/>
    </cofactor>
</comment>
<dbReference type="Proteomes" id="UP000184245">
    <property type="component" value="Unassembled WGS sequence"/>
</dbReference>
<evidence type="ECO:0000256" key="2">
    <source>
        <dbReference type="ARBA" id="ARBA00007342"/>
    </source>
</evidence>
<dbReference type="GO" id="GO:0046872">
    <property type="term" value="F:metal ion binding"/>
    <property type="evidence" value="ECO:0007669"/>
    <property type="project" value="UniProtKB-KW"/>
</dbReference>
<evidence type="ECO:0000256" key="6">
    <source>
        <dbReference type="ARBA" id="ARBA00022723"/>
    </source>
</evidence>
<dbReference type="STRING" id="1122155.SAMN02745158_00294"/>
<evidence type="ECO:0000256" key="11">
    <source>
        <dbReference type="ARBA" id="ARBA00033077"/>
    </source>
</evidence>